<dbReference type="Gene3D" id="3.10.450.50">
    <property type="match status" value="1"/>
</dbReference>
<dbReference type="RefSeq" id="WP_069050742.1">
    <property type="nucleotide sequence ID" value="NZ_CBDIRB010000001.1"/>
</dbReference>
<name>A0ABM6M3Q8_9SPHN</name>
<protein>
    <recommendedName>
        <fullName evidence="1">SnoaL-like domain-containing protein</fullName>
    </recommendedName>
</protein>
<accession>A0ABM6M3Q8</accession>
<feature type="domain" description="SnoaL-like" evidence="1">
    <location>
        <begin position="8"/>
        <end position="113"/>
    </location>
</feature>
<dbReference type="InterPro" id="IPR037401">
    <property type="entry name" value="SnoaL-like"/>
</dbReference>
<evidence type="ECO:0000313" key="3">
    <source>
        <dbReference type="Proteomes" id="UP000258016"/>
    </source>
</evidence>
<sequence>MTQEDRFRAYMAAFNASDWANLVPHYSPDIRLVIGSGRELIGRDAIVKFYTTVKATAQRTIEIRNCFADGNVLAAELESEFVALRDAPDFAVRPMMKGDRYYINSCVVYDFVGNEYTRIRAGIFRREYRPLKA</sequence>
<gene>
    <name evidence="2" type="ORF">B5J99_02675</name>
</gene>
<dbReference type="GeneID" id="303484475"/>
<dbReference type="Proteomes" id="UP000258016">
    <property type="component" value="Chromosome"/>
</dbReference>
<evidence type="ECO:0000259" key="1">
    <source>
        <dbReference type="Pfam" id="PF12680"/>
    </source>
</evidence>
<dbReference type="InterPro" id="IPR032710">
    <property type="entry name" value="NTF2-like_dom_sf"/>
</dbReference>
<organism evidence="2 3">
    <name type="scientific">Blastomonas fulva</name>
    <dbReference type="NCBI Taxonomy" id="1550728"/>
    <lineage>
        <taxon>Bacteria</taxon>
        <taxon>Pseudomonadati</taxon>
        <taxon>Pseudomonadota</taxon>
        <taxon>Alphaproteobacteria</taxon>
        <taxon>Sphingomonadales</taxon>
        <taxon>Sphingomonadaceae</taxon>
        <taxon>Blastomonas</taxon>
    </lineage>
</organism>
<proteinExistence type="predicted"/>
<dbReference type="EMBL" id="CP020083">
    <property type="protein sequence ID" value="ASR50506.1"/>
    <property type="molecule type" value="Genomic_DNA"/>
</dbReference>
<dbReference type="Pfam" id="PF12680">
    <property type="entry name" value="SnoaL_2"/>
    <property type="match status" value="1"/>
</dbReference>
<keyword evidence="3" id="KW-1185">Reference proteome</keyword>
<evidence type="ECO:0000313" key="2">
    <source>
        <dbReference type="EMBL" id="ASR50506.1"/>
    </source>
</evidence>
<dbReference type="SUPFAM" id="SSF54427">
    <property type="entry name" value="NTF2-like"/>
    <property type="match status" value="1"/>
</dbReference>
<reference evidence="2 3" key="1">
    <citation type="submission" date="2017-03" db="EMBL/GenBank/DDBJ databases">
        <title>Complete genome sequence of Blastomonas fulva degrading microcsystin LR.</title>
        <authorList>
            <person name="Lee H.-g."/>
            <person name="Jin L."/>
            <person name="oh H.-M."/>
        </authorList>
    </citation>
    <scope>NUCLEOTIDE SEQUENCE [LARGE SCALE GENOMIC DNA]</scope>
    <source>
        <strain evidence="2 3">T2</strain>
    </source>
</reference>